<keyword evidence="2" id="KW-1185">Reference proteome</keyword>
<dbReference type="AlphaFoldDB" id="A0A3M8X6W7"/>
<comment type="caution">
    <text evidence="1">The sequence shown here is derived from an EMBL/GenBank/DDBJ whole genome shotgun (WGS) entry which is preliminary data.</text>
</comment>
<evidence type="ECO:0000313" key="1">
    <source>
        <dbReference type="EMBL" id="RNG37986.1"/>
    </source>
</evidence>
<sequence>MRREVSEMRIAAAQLRELGGALRCEVAGFLERQALLRERADEWCSAAELPECDTCGEPGCVPNAARGALLIARAQVAEGGERS</sequence>
<name>A0A3M8X6W7_9ACTN</name>
<proteinExistence type="predicted"/>
<accession>A0A3M8X6W7</accession>
<protein>
    <submittedName>
        <fullName evidence="1">Uncharacterized protein</fullName>
    </submittedName>
</protein>
<gene>
    <name evidence="1" type="ORF">EEJ42_02035</name>
</gene>
<evidence type="ECO:0000313" key="2">
    <source>
        <dbReference type="Proteomes" id="UP000275401"/>
    </source>
</evidence>
<dbReference type="Proteomes" id="UP000275401">
    <property type="component" value="Unassembled WGS sequence"/>
</dbReference>
<organism evidence="1 2">
    <name type="scientific">Streptomyces botrytidirepellens</name>
    <dbReference type="NCBI Taxonomy" id="2486417"/>
    <lineage>
        <taxon>Bacteria</taxon>
        <taxon>Bacillati</taxon>
        <taxon>Actinomycetota</taxon>
        <taxon>Actinomycetes</taxon>
        <taxon>Kitasatosporales</taxon>
        <taxon>Streptomycetaceae</taxon>
        <taxon>Streptomyces</taxon>
    </lineage>
</organism>
<reference evidence="1 2" key="1">
    <citation type="submission" date="2018-11" db="EMBL/GenBank/DDBJ databases">
        <title>The Potential of Streptomyces as Biocontrol Agents against the Tomato grey mould, Botrytis cinerea (Gray mold) Frontiers in Microbiology.</title>
        <authorList>
            <person name="Li D."/>
        </authorList>
    </citation>
    <scope>NUCLEOTIDE SEQUENCE [LARGE SCALE GENOMIC DNA]</scope>
    <source>
        <strain evidence="1 2">NEAU-LD23</strain>
    </source>
</reference>
<dbReference type="EMBL" id="RIBZ01000031">
    <property type="protein sequence ID" value="RNG37986.1"/>
    <property type="molecule type" value="Genomic_DNA"/>
</dbReference>